<evidence type="ECO:0000313" key="8">
    <source>
        <dbReference type="EMBL" id="MQT14666.1"/>
    </source>
</evidence>
<dbReference type="GO" id="GO:0008381">
    <property type="term" value="F:mechanosensitive monoatomic ion channel activity"/>
    <property type="evidence" value="ECO:0007669"/>
    <property type="project" value="UniProtKB-ARBA"/>
</dbReference>
<proteinExistence type="inferred from homology"/>
<feature type="transmembrane region" description="Helical" evidence="6">
    <location>
        <begin position="353"/>
        <end position="373"/>
    </location>
</feature>
<accession>A0A6A7Y767</accession>
<evidence type="ECO:0000256" key="4">
    <source>
        <dbReference type="ARBA" id="ARBA00022989"/>
    </source>
</evidence>
<dbReference type="InterPro" id="IPR023408">
    <property type="entry name" value="MscS_beta-dom_sf"/>
</dbReference>
<keyword evidence="9" id="KW-1185">Reference proteome</keyword>
<keyword evidence="3 6" id="KW-0812">Transmembrane</keyword>
<reference evidence="8 9" key="1">
    <citation type="submission" date="2019-09" db="EMBL/GenBank/DDBJ databases">
        <title>Segnochrobactrum spirostomi gen. nov., sp. nov., isolated from the ciliate Spirostomum cf. yagiui and description of a novel family, Segnochrobactraceae fam. nov. within the order Rhizobiales of the class Alphaproteobacteria.</title>
        <authorList>
            <person name="Akter S."/>
            <person name="Shazib S.U.A."/>
            <person name="Shin M.K."/>
        </authorList>
    </citation>
    <scope>NUCLEOTIDE SEQUENCE [LARGE SCALE GENOMIC DNA]</scope>
    <source>
        <strain evidence="8 9">Sp-1</strain>
    </source>
</reference>
<organism evidence="8 9">
    <name type="scientific">Segnochrobactrum spirostomi</name>
    <dbReference type="NCBI Taxonomy" id="2608987"/>
    <lineage>
        <taxon>Bacteria</taxon>
        <taxon>Pseudomonadati</taxon>
        <taxon>Pseudomonadota</taxon>
        <taxon>Alphaproteobacteria</taxon>
        <taxon>Hyphomicrobiales</taxon>
        <taxon>Segnochrobactraceae</taxon>
        <taxon>Segnochrobactrum</taxon>
    </lineage>
</organism>
<dbReference type="SUPFAM" id="SSF50182">
    <property type="entry name" value="Sm-like ribonucleoproteins"/>
    <property type="match status" value="1"/>
</dbReference>
<comment type="subcellular location">
    <subcellularLocation>
        <location evidence="1">Membrane</location>
        <topology evidence="1">Multi-pass membrane protein</topology>
    </subcellularLocation>
</comment>
<dbReference type="SUPFAM" id="SSF82861">
    <property type="entry name" value="Mechanosensitive channel protein MscS (YggB), transmembrane region"/>
    <property type="match status" value="1"/>
</dbReference>
<keyword evidence="4 6" id="KW-1133">Transmembrane helix</keyword>
<feature type="transmembrane region" description="Helical" evidence="6">
    <location>
        <begin position="379"/>
        <end position="399"/>
    </location>
</feature>
<gene>
    <name evidence="8" type="ORF">F0357_18795</name>
</gene>
<evidence type="ECO:0000256" key="5">
    <source>
        <dbReference type="ARBA" id="ARBA00023136"/>
    </source>
</evidence>
<dbReference type="InterPro" id="IPR010920">
    <property type="entry name" value="LSM_dom_sf"/>
</dbReference>
<dbReference type="Proteomes" id="UP000332515">
    <property type="component" value="Unassembled WGS sequence"/>
</dbReference>
<evidence type="ECO:0000256" key="1">
    <source>
        <dbReference type="ARBA" id="ARBA00004141"/>
    </source>
</evidence>
<feature type="transmembrane region" description="Helical" evidence="6">
    <location>
        <begin position="317"/>
        <end position="341"/>
    </location>
</feature>
<dbReference type="Gene3D" id="1.10.287.1260">
    <property type="match status" value="1"/>
</dbReference>
<sequence>MAAPHFSTEPESDRAPHRGRRPAFSIAALGLLLLALLAWAGPARPESLRASEPVDTSSPSATYQSFLKTVRTIEARYADYAADKTPANATALRQSVRRSHRLLDLSDQPPAVRGKVAAMAIGYLHDLLAQAPPIDPATIPGAVPTDPDKLPPRWIIPGTDIEIARVAAGETAGEYLFSARTIDDLSAAYEEIAGTEPLASPGYPSLHRLQIAVTGPFIPDALIARVPPALNEIVLDTPLWKILATLVIVLAVLIAAALWARLAWLMARRAQPTVRYAWRISMPLVFLALFSASEWAVLDELNLTGTFAVGEHVFSSVAHYLAAAWIAWTACFLVLEAIIAWPKIPRDVYDAHLLRLTARVTALLTTGAILAYGANEIGIPALGLVAGFGVGGIAVALAAQSTIENLFGGLSIFADRPFRIGDEIEYATDLEHIGGVVEAIGLRSSRIRATDGTLISVPNGDLAKVPITNRTRRDKHLFRRSFAVRADASAAQLRTLLARLRSLVAALPEVDERTRGDLEITITDLDIDAITIEVRAYVLAPDARSFHAIQERLIFGILDEIETLGAAIAGPGAPAEA</sequence>
<evidence type="ECO:0000256" key="2">
    <source>
        <dbReference type="ARBA" id="ARBA00008017"/>
    </source>
</evidence>
<dbReference type="Gene3D" id="2.30.30.60">
    <property type="match status" value="1"/>
</dbReference>
<dbReference type="InterPro" id="IPR011014">
    <property type="entry name" value="MscS_channel_TM-2"/>
</dbReference>
<dbReference type="PANTHER" id="PTHR30566">
    <property type="entry name" value="YNAI-RELATED MECHANOSENSITIVE ION CHANNEL"/>
    <property type="match status" value="1"/>
</dbReference>
<protein>
    <submittedName>
        <fullName evidence="8">Mechanosensitive ion channel</fullName>
    </submittedName>
</protein>
<evidence type="ECO:0000313" key="9">
    <source>
        <dbReference type="Proteomes" id="UP000332515"/>
    </source>
</evidence>
<name>A0A6A7Y767_9HYPH</name>
<dbReference type="InterPro" id="IPR006685">
    <property type="entry name" value="MscS_channel_2nd"/>
</dbReference>
<evidence type="ECO:0000259" key="7">
    <source>
        <dbReference type="Pfam" id="PF00924"/>
    </source>
</evidence>
<comment type="similarity">
    <text evidence="2">Belongs to the MscS (TC 1.A.23) family.</text>
</comment>
<dbReference type="EMBL" id="VWNA01000002">
    <property type="protein sequence ID" value="MQT14666.1"/>
    <property type="molecule type" value="Genomic_DNA"/>
</dbReference>
<keyword evidence="5 6" id="KW-0472">Membrane</keyword>
<feature type="transmembrane region" description="Helical" evidence="6">
    <location>
        <begin position="239"/>
        <end position="264"/>
    </location>
</feature>
<evidence type="ECO:0000256" key="6">
    <source>
        <dbReference type="SAM" id="Phobius"/>
    </source>
</evidence>
<dbReference type="PANTHER" id="PTHR30566:SF5">
    <property type="entry name" value="MECHANOSENSITIVE ION CHANNEL PROTEIN 1, MITOCHONDRIAL-RELATED"/>
    <property type="match status" value="1"/>
</dbReference>
<comment type="caution">
    <text evidence="8">The sequence shown here is derived from an EMBL/GenBank/DDBJ whole genome shotgun (WGS) entry which is preliminary data.</text>
</comment>
<feature type="transmembrane region" description="Helical" evidence="6">
    <location>
        <begin position="276"/>
        <end position="297"/>
    </location>
</feature>
<evidence type="ECO:0000256" key="3">
    <source>
        <dbReference type="ARBA" id="ARBA00022692"/>
    </source>
</evidence>
<dbReference type="AlphaFoldDB" id="A0A6A7Y767"/>
<feature type="domain" description="Mechanosensitive ion channel MscS" evidence="7">
    <location>
        <begin position="402"/>
        <end position="472"/>
    </location>
</feature>
<dbReference type="RefSeq" id="WP_153487488.1">
    <property type="nucleotide sequence ID" value="NZ_VWNA01000002.1"/>
</dbReference>
<dbReference type="GO" id="GO:0016020">
    <property type="term" value="C:membrane"/>
    <property type="evidence" value="ECO:0007669"/>
    <property type="project" value="UniProtKB-SubCell"/>
</dbReference>
<dbReference type="Pfam" id="PF00924">
    <property type="entry name" value="MS_channel_2nd"/>
    <property type="match status" value="1"/>
</dbReference>